<sequence>MFSYLCHQKINIMTKKRNNTGDISLSTNLNGLFEQPKKGLFYDDKGKLIEREYYQGPNGTHYTYDDNYNAIPLLMFAQMSPQEFEKWRTTAPNSPYKKGMKEVQKRQAMMRAAGLDVPDNGLWDDAQQAAWNKLTTNPKDYDTTLTDLAQAAYDKATGNDTYKDNPFLQEEVKTYDPNNVDWSKTRRSQSAIINAIEGTWGPIVATALAPTLLKAAISAPLATLATTIGGSLGGKAVDRASEAITGRDFDTNVSMYSPLTPEMGEILNPGYTAGGIYGNFVRNNLKNRGRYTLNYLNPASYKGHLLDLPSTFAAPFYRKPPTFYNGRKPAWYNKYVSTYGTEAAENRFQNGAIWAGISEDEVPITMYRKNYDGTYRMTNEGIGPRYFDLSALPDETTIEADLFTKGMIGGEHSNYTKLAEQNGIKLMEFRDEQKLNPQWQIADRLKKKFHIEDGSKAQKVIDNFGGYPLDGIVGYKPFTIKQNYLHDGNNVLPVFMDPIDPYLPVPINGHQ</sequence>
<accession>A0A0D0IWF0</accession>
<keyword evidence="2" id="KW-1185">Reference proteome</keyword>
<gene>
    <name evidence="1" type="ORF">ST44_06115</name>
</gene>
<dbReference type="STRING" id="1602171.ST44_06115"/>
<dbReference type="AlphaFoldDB" id="A0A0D0IWF0"/>
<reference evidence="1 2" key="1">
    <citation type="submission" date="2015-01" db="EMBL/GenBank/DDBJ databases">
        <title>Comparative genomics of non-oral Prevotella species.</title>
        <authorList>
            <person name="Accetto T."/>
            <person name="Nograsek B."/>
            <person name="Avgustin G."/>
        </authorList>
    </citation>
    <scope>NUCLEOTIDE SEQUENCE [LARGE SCALE GENOMIC DNA]</scope>
    <source>
        <strain evidence="1 2">P5-119</strain>
    </source>
</reference>
<organism evidence="1 2">
    <name type="scientific">Prevotella pectinovora</name>
    <dbReference type="NCBI Taxonomy" id="1602169"/>
    <lineage>
        <taxon>Bacteria</taxon>
        <taxon>Pseudomonadati</taxon>
        <taxon>Bacteroidota</taxon>
        <taxon>Bacteroidia</taxon>
        <taxon>Bacteroidales</taxon>
        <taxon>Prevotellaceae</taxon>
        <taxon>Prevotella</taxon>
    </lineage>
</organism>
<proteinExistence type="predicted"/>
<protein>
    <submittedName>
        <fullName evidence="1">Uncharacterized protein</fullName>
    </submittedName>
</protein>
<name>A0A0D0IWF0_9BACT</name>
<dbReference type="EMBL" id="JXQK01000051">
    <property type="protein sequence ID" value="KIP62791.1"/>
    <property type="molecule type" value="Genomic_DNA"/>
</dbReference>
<evidence type="ECO:0000313" key="2">
    <source>
        <dbReference type="Proteomes" id="UP000032046"/>
    </source>
</evidence>
<evidence type="ECO:0000313" key="1">
    <source>
        <dbReference type="EMBL" id="KIP62791.1"/>
    </source>
</evidence>
<comment type="caution">
    <text evidence="1">The sequence shown here is derived from an EMBL/GenBank/DDBJ whole genome shotgun (WGS) entry which is preliminary data.</text>
</comment>
<dbReference type="Proteomes" id="UP000032046">
    <property type="component" value="Unassembled WGS sequence"/>
</dbReference>